<proteinExistence type="predicted"/>
<evidence type="ECO:0000313" key="2">
    <source>
        <dbReference type="EMBL" id="VTZ50011.1"/>
    </source>
</evidence>
<sequence length="254" mass="26814">MLILLTRAMDEAMRTAAKLTAIGHHAILSPVLEMAPTGAQWPPGVADAILATSTQAFELFSDSPQWPSPEARRLIPLHVVGERTLQAARERGFEGHGHVAPDAKALAPTIVKSLAGGAGSARLVYLAGRDRKPDLERELKAAGHVVEAVEVYAAQPVDALDEEAAALIDAGEIGAVMHYSRRSADIFLRLAQEAGVNVTNIAHVAISADAAQPLQAAAIQCVHIADEPNEQGMLTVVRAVAAQDFVDRKQGATP</sequence>
<dbReference type="PANTHER" id="PTHR12390">
    <property type="entry name" value="UROPORPHYRINOGEN III SYNTHASE"/>
    <property type="match status" value="1"/>
</dbReference>
<comment type="caution">
    <text evidence="2">The sequence shown here is derived from an EMBL/GenBank/DDBJ whole genome shotgun (WGS) entry which is preliminary data.</text>
</comment>
<dbReference type="GO" id="GO:0004852">
    <property type="term" value="F:uroporphyrinogen-III synthase activity"/>
    <property type="evidence" value="ECO:0007669"/>
    <property type="project" value="InterPro"/>
</dbReference>
<dbReference type="EMBL" id="CABFMQ020000076">
    <property type="protein sequence ID" value="VTZ50011.1"/>
    <property type="molecule type" value="Genomic_DNA"/>
</dbReference>
<dbReference type="Gene3D" id="3.40.50.10090">
    <property type="match status" value="2"/>
</dbReference>
<dbReference type="AlphaFoldDB" id="A0A8B6M4S7"/>
<dbReference type="GO" id="GO:0005829">
    <property type="term" value="C:cytosol"/>
    <property type="evidence" value="ECO:0007669"/>
    <property type="project" value="TreeGrafter"/>
</dbReference>
<dbReference type="GO" id="GO:0006780">
    <property type="term" value="P:uroporphyrinogen III biosynthetic process"/>
    <property type="evidence" value="ECO:0007669"/>
    <property type="project" value="InterPro"/>
</dbReference>
<dbReference type="InterPro" id="IPR039793">
    <property type="entry name" value="UROS/Hem4"/>
</dbReference>
<evidence type="ECO:0000313" key="3">
    <source>
        <dbReference type="Proteomes" id="UP000485880"/>
    </source>
</evidence>
<keyword evidence="3" id="KW-1185">Reference proteome</keyword>
<protein>
    <submittedName>
        <fullName evidence="2">Uroporphyrinogen III synthase HEM4</fullName>
    </submittedName>
</protein>
<dbReference type="PANTHER" id="PTHR12390:SF0">
    <property type="entry name" value="UROPORPHYRINOGEN-III SYNTHASE"/>
    <property type="match status" value="1"/>
</dbReference>
<dbReference type="CDD" id="cd06578">
    <property type="entry name" value="HemD"/>
    <property type="match status" value="1"/>
</dbReference>
<gene>
    <name evidence="2" type="ORF">MPC4_20221</name>
</gene>
<dbReference type="SUPFAM" id="SSF69618">
    <property type="entry name" value="HemD-like"/>
    <property type="match status" value="1"/>
</dbReference>
<dbReference type="RefSeq" id="WP_174512179.1">
    <property type="nucleotide sequence ID" value="NZ_CABFMQ020000076.1"/>
</dbReference>
<dbReference type="Pfam" id="PF02602">
    <property type="entry name" value="HEM4"/>
    <property type="match status" value="1"/>
</dbReference>
<dbReference type="InterPro" id="IPR036108">
    <property type="entry name" value="4pyrrol_syn_uPrphyn_synt_sf"/>
</dbReference>
<organism evidence="2 3">
    <name type="scientific">Methylocella tundrae</name>
    <dbReference type="NCBI Taxonomy" id="227605"/>
    <lineage>
        <taxon>Bacteria</taxon>
        <taxon>Pseudomonadati</taxon>
        <taxon>Pseudomonadota</taxon>
        <taxon>Alphaproteobacteria</taxon>
        <taxon>Hyphomicrobiales</taxon>
        <taxon>Beijerinckiaceae</taxon>
        <taxon>Methylocella</taxon>
    </lineage>
</organism>
<accession>A0A8B6M4S7</accession>
<dbReference type="Proteomes" id="UP000485880">
    <property type="component" value="Unassembled WGS sequence"/>
</dbReference>
<feature type="domain" description="Tetrapyrrole biosynthesis uroporphyrinogen III synthase" evidence="1">
    <location>
        <begin position="15"/>
        <end position="234"/>
    </location>
</feature>
<dbReference type="InterPro" id="IPR003754">
    <property type="entry name" value="4pyrrol_synth_uPrphyn_synth"/>
</dbReference>
<name>A0A8B6M4S7_METTU</name>
<reference evidence="2 3" key="1">
    <citation type="submission" date="2019-05" db="EMBL/GenBank/DDBJ databases">
        <authorList>
            <person name="Farhan Ul Haque M."/>
        </authorList>
    </citation>
    <scope>NUCLEOTIDE SEQUENCE [LARGE SCALE GENOMIC DNA]</scope>
    <source>
        <strain evidence="2">2</strain>
    </source>
</reference>
<evidence type="ECO:0000259" key="1">
    <source>
        <dbReference type="Pfam" id="PF02602"/>
    </source>
</evidence>